<dbReference type="SUPFAM" id="SSF51604">
    <property type="entry name" value="Enolase C-terminal domain-like"/>
    <property type="match status" value="1"/>
</dbReference>
<sequence length="78" mass="8900">ITIPHGHSTQAGAHFSVTQSPIHTPYQEYLIKWNVIHQHFLKDPIVPIHGNIKIPTIPGMAMDLDPEKIQKEEEFLPK</sequence>
<dbReference type="EMBL" id="UINC01092808">
    <property type="protein sequence ID" value="SVC46710.1"/>
    <property type="molecule type" value="Genomic_DNA"/>
</dbReference>
<evidence type="ECO:0008006" key="2">
    <source>
        <dbReference type="Google" id="ProtNLM"/>
    </source>
</evidence>
<dbReference type="Gene3D" id="3.20.20.120">
    <property type="entry name" value="Enolase-like C-terminal domain"/>
    <property type="match status" value="1"/>
</dbReference>
<gene>
    <name evidence="1" type="ORF">METZ01_LOCUS299564</name>
</gene>
<reference evidence="1" key="1">
    <citation type="submission" date="2018-05" db="EMBL/GenBank/DDBJ databases">
        <authorList>
            <person name="Lanie J.A."/>
            <person name="Ng W.-L."/>
            <person name="Kazmierczak K.M."/>
            <person name="Andrzejewski T.M."/>
            <person name="Davidsen T.M."/>
            <person name="Wayne K.J."/>
            <person name="Tettelin H."/>
            <person name="Glass J.I."/>
            <person name="Rusch D."/>
            <person name="Podicherti R."/>
            <person name="Tsui H.-C.T."/>
            <person name="Winkler M.E."/>
        </authorList>
    </citation>
    <scope>NUCLEOTIDE SEQUENCE</scope>
</reference>
<evidence type="ECO:0000313" key="1">
    <source>
        <dbReference type="EMBL" id="SVC46710.1"/>
    </source>
</evidence>
<dbReference type="AlphaFoldDB" id="A0A382MDI4"/>
<organism evidence="1">
    <name type="scientific">marine metagenome</name>
    <dbReference type="NCBI Taxonomy" id="408172"/>
    <lineage>
        <taxon>unclassified sequences</taxon>
        <taxon>metagenomes</taxon>
        <taxon>ecological metagenomes</taxon>
    </lineage>
</organism>
<feature type="non-terminal residue" evidence="1">
    <location>
        <position position="1"/>
    </location>
</feature>
<protein>
    <recommendedName>
        <fullName evidence="2">Enolase C-terminal domain-containing protein</fullName>
    </recommendedName>
</protein>
<accession>A0A382MDI4</accession>
<dbReference type="InterPro" id="IPR036849">
    <property type="entry name" value="Enolase-like_C_sf"/>
</dbReference>
<name>A0A382MDI4_9ZZZZ</name>
<proteinExistence type="predicted"/>